<sequence length="280" mass="30994">MKNQLTRTIFICLFSYLGYLLFSVLGEFIAVKALGPDTDVYCLATIVGIFRLIFLLCVLVFIKKTSILTSKGNGFFGGLVSGGYTIFSVIAASILILFTDYLETGVYNFKLPEKFYFGPTQIYLILAITISAGICEELLFRGIILNTLRDYFGKDSFKGTVIAIIISSFVFGALHMTNIMSGVSVFAAVLQSITAFAVGIYFGAIYCRWGNIKIVMLLHTLTDLASLLCISMRTNADFSSSVNNISGNYSQLFTAALYTCIGIFLMRKKVRNQMFTYSID</sequence>
<dbReference type="PANTHER" id="PTHR36435:SF1">
    <property type="entry name" value="CAAX AMINO TERMINAL PROTEASE FAMILY PROTEIN"/>
    <property type="match status" value="1"/>
</dbReference>
<dbReference type="InterPro" id="IPR052710">
    <property type="entry name" value="CAAX_protease"/>
</dbReference>
<feature type="transmembrane region" description="Helical" evidence="1">
    <location>
        <begin position="214"/>
        <end position="236"/>
    </location>
</feature>
<protein>
    <recommendedName>
        <fullName evidence="2">CAAX prenyl protease 2/Lysostaphin resistance protein A-like domain-containing protein</fullName>
    </recommendedName>
</protein>
<reference evidence="3" key="1">
    <citation type="submission" date="2017-10" db="EMBL/GenBank/DDBJ databases">
        <title>Resolving the taxonomy of Roseburia spp., Eubacterium rectale and Agathobacter spp. through phylogenomic analysis.</title>
        <authorList>
            <person name="Sheridan P.O."/>
            <person name="Walker A.W."/>
            <person name="Duncan S.H."/>
            <person name="Scott K.P."/>
            <person name="Toole P.W.O."/>
            <person name="Luis P."/>
            <person name="Flint H.J."/>
        </authorList>
    </citation>
    <scope>NUCLEOTIDE SEQUENCE [LARGE SCALE GENOMIC DNA]</scope>
    <source>
        <strain evidence="3">JK10</strain>
    </source>
</reference>
<evidence type="ECO:0000259" key="2">
    <source>
        <dbReference type="Pfam" id="PF02517"/>
    </source>
</evidence>
<feature type="transmembrane region" description="Helical" evidence="1">
    <location>
        <begin position="161"/>
        <end position="179"/>
    </location>
</feature>
<dbReference type="Pfam" id="PF02517">
    <property type="entry name" value="Rce1-like"/>
    <property type="match status" value="1"/>
</dbReference>
<dbReference type="RefSeq" id="WP_099413092.1">
    <property type="nucleotide sequence ID" value="NZ_PDYH01000018.1"/>
</dbReference>
<accession>A0A2G3EBL9</accession>
<dbReference type="EMBL" id="PDYH01000018">
    <property type="protein sequence ID" value="PHU40523.1"/>
    <property type="molecule type" value="Genomic_DNA"/>
</dbReference>
<dbReference type="PANTHER" id="PTHR36435">
    <property type="entry name" value="SLR1288 PROTEIN"/>
    <property type="match status" value="1"/>
</dbReference>
<evidence type="ECO:0000313" key="3">
    <source>
        <dbReference type="EMBL" id="PHU40523.1"/>
    </source>
</evidence>
<feature type="domain" description="CAAX prenyl protease 2/Lysostaphin resistance protein A-like" evidence="2">
    <location>
        <begin position="120"/>
        <end position="224"/>
    </location>
</feature>
<name>A0A2G3EBL9_9FIRM</name>
<feature type="transmembrane region" description="Helical" evidence="1">
    <location>
        <begin position="43"/>
        <end position="62"/>
    </location>
</feature>
<evidence type="ECO:0000313" key="4">
    <source>
        <dbReference type="Proteomes" id="UP000224317"/>
    </source>
</evidence>
<keyword evidence="1" id="KW-1133">Transmembrane helix</keyword>
<feature type="transmembrane region" description="Helical" evidence="1">
    <location>
        <begin position="185"/>
        <end position="207"/>
    </location>
</feature>
<organism evidence="3 4">
    <name type="scientific">Pseudobutyrivibrio ruminis</name>
    <dbReference type="NCBI Taxonomy" id="46206"/>
    <lineage>
        <taxon>Bacteria</taxon>
        <taxon>Bacillati</taxon>
        <taxon>Bacillota</taxon>
        <taxon>Clostridia</taxon>
        <taxon>Lachnospirales</taxon>
        <taxon>Lachnospiraceae</taxon>
        <taxon>Pseudobutyrivibrio</taxon>
    </lineage>
</organism>
<keyword evidence="1" id="KW-0472">Membrane</keyword>
<feature type="transmembrane region" description="Helical" evidence="1">
    <location>
        <begin position="74"/>
        <end position="102"/>
    </location>
</feature>
<dbReference type="AlphaFoldDB" id="A0A2G3EBL9"/>
<dbReference type="InterPro" id="IPR003675">
    <property type="entry name" value="Rce1/LyrA-like_dom"/>
</dbReference>
<dbReference type="GO" id="GO:0004175">
    <property type="term" value="F:endopeptidase activity"/>
    <property type="evidence" value="ECO:0007669"/>
    <property type="project" value="UniProtKB-ARBA"/>
</dbReference>
<feature type="transmembrane region" description="Helical" evidence="1">
    <location>
        <begin position="248"/>
        <end position="266"/>
    </location>
</feature>
<feature type="transmembrane region" description="Helical" evidence="1">
    <location>
        <begin position="9"/>
        <end position="31"/>
    </location>
</feature>
<gene>
    <name evidence="3" type="ORF">CSX00_05655</name>
</gene>
<feature type="transmembrane region" description="Helical" evidence="1">
    <location>
        <begin position="122"/>
        <end position="140"/>
    </location>
</feature>
<proteinExistence type="predicted"/>
<comment type="caution">
    <text evidence="3">The sequence shown here is derived from an EMBL/GenBank/DDBJ whole genome shotgun (WGS) entry which is preliminary data.</text>
</comment>
<keyword evidence="4" id="KW-1185">Reference proteome</keyword>
<dbReference type="GO" id="GO:0080120">
    <property type="term" value="P:CAAX-box protein maturation"/>
    <property type="evidence" value="ECO:0007669"/>
    <property type="project" value="UniProtKB-ARBA"/>
</dbReference>
<evidence type="ECO:0000256" key="1">
    <source>
        <dbReference type="SAM" id="Phobius"/>
    </source>
</evidence>
<keyword evidence="1" id="KW-0812">Transmembrane</keyword>
<dbReference type="Proteomes" id="UP000224317">
    <property type="component" value="Unassembled WGS sequence"/>
</dbReference>